<keyword evidence="4" id="KW-0560">Oxidoreductase</keyword>
<dbReference type="SUPFAM" id="SSF51905">
    <property type="entry name" value="FAD/NAD(P)-binding domain"/>
    <property type="match status" value="2"/>
</dbReference>
<dbReference type="InterPro" id="IPR050446">
    <property type="entry name" value="FAD-oxidoreductase/Apoptosis"/>
</dbReference>
<dbReference type="PANTHER" id="PTHR43557">
    <property type="entry name" value="APOPTOSIS-INDUCING FACTOR 1"/>
    <property type="match status" value="1"/>
</dbReference>
<comment type="caution">
    <text evidence="6">The sequence shown here is derived from an EMBL/GenBank/DDBJ whole genome shotgun (WGS) entry which is preliminary data.</text>
</comment>
<dbReference type="Pfam" id="PF07992">
    <property type="entry name" value="Pyr_redox_2"/>
    <property type="match status" value="1"/>
</dbReference>
<organism evidence="6 7">
    <name type="scientific">Streptomyces fuscus</name>
    <dbReference type="NCBI Taxonomy" id="3048495"/>
    <lineage>
        <taxon>Bacteria</taxon>
        <taxon>Bacillati</taxon>
        <taxon>Actinomycetota</taxon>
        <taxon>Actinomycetes</taxon>
        <taxon>Kitasatosporales</taxon>
        <taxon>Streptomycetaceae</taxon>
        <taxon>Streptomyces</taxon>
    </lineage>
</organism>
<keyword evidence="3" id="KW-0274">FAD</keyword>
<dbReference type="PRINTS" id="PR00469">
    <property type="entry name" value="PNDRDTASEII"/>
</dbReference>
<gene>
    <name evidence="6" type="ORF">QNN03_17595</name>
</gene>
<evidence type="ECO:0000313" key="7">
    <source>
        <dbReference type="Proteomes" id="UP001241926"/>
    </source>
</evidence>
<evidence type="ECO:0000256" key="3">
    <source>
        <dbReference type="ARBA" id="ARBA00022827"/>
    </source>
</evidence>
<dbReference type="PRINTS" id="PR00368">
    <property type="entry name" value="FADPNR"/>
</dbReference>
<keyword evidence="7" id="KW-1185">Reference proteome</keyword>
<dbReference type="InterPro" id="IPR036188">
    <property type="entry name" value="FAD/NAD-bd_sf"/>
</dbReference>
<comment type="cofactor">
    <cofactor evidence="1">
        <name>FAD</name>
        <dbReference type="ChEBI" id="CHEBI:57692"/>
    </cofactor>
</comment>
<protein>
    <submittedName>
        <fullName evidence="6">FAD-dependent oxidoreductase</fullName>
    </submittedName>
</protein>
<dbReference type="RefSeq" id="WP_285433552.1">
    <property type="nucleotide sequence ID" value="NZ_JASJUS010000015.1"/>
</dbReference>
<dbReference type="Gene3D" id="3.50.50.60">
    <property type="entry name" value="FAD/NAD(P)-binding domain"/>
    <property type="match status" value="2"/>
</dbReference>
<dbReference type="EMBL" id="JASJUS010000015">
    <property type="protein sequence ID" value="MDL2078252.1"/>
    <property type="molecule type" value="Genomic_DNA"/>
</dbReference>
<dbReference type="PANTHER" id="PTHR43557:SF2">
    <property type="entry name" value="RIESKE DOMAIN-CONTAINING PROTEIN-RELATED"/>
    <property type="match status" value="1"/>
</dbReference>
<accession>A0ABT7J1N7</accession>
<evidence type="ECO:0000259" key="5">
    <source>
        <dbReference type="Pfam" id="PF07992"/>
    </source>
</evidence>
<dbReference type="InterPro" id="IPR023753">
    <property type="entry name" value="FAD/NAD-binding_dom"/>
</dbReference>
<keyword evidence="2" id="KW-0285">Flavoprotein</keyword>
<evidence type="ECO:0000256" key="4">
    <source>
        <dbReference type="ARBA" id="ARBA00023002"/>
    </source>
</evidence>
<evidence type="ECO:0000256" key="1">
    <source>
        <dbReference type="ARBA" id="ARBA00001974"/>
    </source>
</evidence>
<evidence type="ECO:0000313" key="6">
    <source>
        <dbReference type="EMBL" id="MDL2078252.1"/>
    </source>
</evidence>
<dbReference type="SUPFAM" id="SSF55424">
    <property type="entry name" value="FAD/NAD-linked reductases, dimerisation (C-terminal) domain"/>
    <property type="match status" value="1"/>
</dbReference>
<dbReference type="Proteomes" id="UP001241926">
    <property type="component" value="Unassembled WGS sequence"/>
</dbReference>
<feature type="domain" description="FAD/NAD(P)-binding" evidence="5">
    <location>
        <begin position="8"/>
        <end position="293"/>
    </location>
</feature>
<reference evidence="6 7" key="1">
    <citation type="submission" date="2023-05" db="EMBL/GenBank/DDBJ databases">
        <title>Streptomyces fuscus sp. nov., a brown-black pigment producing actinomyces isolated from dry sand of Sea duck farm.</title>
        <authorList>
            <person name="Xie J."/>
            <person name="Shen N."/>
        </authorList>
    </citation>
    <scope>NUCLEOTIDE SEQUENCE [LARGE SCALE GENOMIC DNA]</scope>
    <source>
        <strain evidence="6 7">GXMU-J15</strain>
    </source>
</reference>
<evidence type="ECO:0000256" key="2">
    <source>
        <dbReference type="ARBA" id="ARBA00022630"/>
    </source>
</evidence>
<dbReference type="InterPro" id="IPR016156">
    <property type="entry name" value="FAD/NAD-linked_Rdtase_dimer_sf"/>
</dbReference>
<dbReference type="Gene3D" id="3.30.390.30">
    <property type="match status" value="1"/>
</dbReference>
<name>A0ABT7J1N7_9ACTN</name>
<proteinExistence type="predicted"/>
<sequence length="380" mass="39528">MSAAALRRVVVVGNGIAGITAADTLREAGFDGELTVVGDERHPAYSRPALSKALLLDGDDDGTAHTLPPATHGATELLGVRATGLDTDRRLVTLDDGTALPYDGVVLATGSRARRLSALPDEVTLRGLDDALELRRRLADRPSVLVVGGGPLGMEIASGCLASGCRVTLVSQGEPLAAQLGPYLARVLTAAGREKGLTVVETGAARIEGTPGDARVVLAEGAELRAEVLLSAVGDVPNTEWLHGTGLVVDGAVPVDERGLARPGIAAVGDLAVFPTSRGRRRVPLWSSAIDQAKVAARALVHGADAPPLAFRPYFWTEQFGRTLKAVGHLPADGEPEYVDGGPDGPALMTWCQEDGGTTAVALDYRIPIPRLRRLSRAAA</sequence>